<reference evidence="1" key="1">
    <citation type="submission" date="2021-07" db="EMBL/GenBank/DDBJ databases">
        <title>Shewanella sp. YLB-07 whole genome sequence.</title>
        <authorList>
            <person name="Yu L."/>
        </authorList>
    </citation>
    <scope>NUCLEOTIDE SEQUENCE</scope>
    <source>
        <strain evidence="1">YLB-08</strain>
    </source>
</reference>
<dbReference type="Proteomes" id="UP000316416">
    <property type="component" value="Chromosome"/>
</dbReference>
<gene>
    <name evidence="1" type="ORF">FM038_005120</name>
</gene>
<protein>
    <submittedName>
        <fullName evidence="1">VOC family protein</fullName>
    </submittedName>
</protein>
<evidence type="ECO:0000313" key="2">
    <source>
        <dbReference type="Proteomes" id="UP000316416"/>
    </source>
</evidence>
<organism evidence="1 2">
    <name type="scientific">Shewanella eurypsychrophilus</name>
    <dbReference type="NCBI Taxonomy" id="2593656"/>
    <lineage>
        <taxon>Bacteria</taxon>
        <taxon>Pseudomonadati</taxon>
        <taxon>Pseudomonadota</taxon>
        <taxon>Gammaproteobacteria</taxon>
        <taxon>Alteromonadales</taxon>
        <taxon>Shewanellaceae</taxon>
        <taxon>Shewanella</taxon>
    </lineage>
</organism>
<keyword evidence="2" id="KW-1185">Reference proteome</keyword>
<dbReference type="CDD" id="cd06587">
    <property type="entry name" value="VOC"/>
    <property type="match status" value="1"/>
</dbReference>
<accession>A0ABX8S965</accession>
<dbReference type="EMBL" id="CP045503">
    <property type="protein sequence ID" value="QXP44985.1"/>
    <property type="molecule type" value="Genomic_DNA"/>
</dbReference>
<dbReference type="RefSeq" id="WP_185965758.1">
    <property type="nucleotide sequence ID" value="NZ_CP045503.2"/>
</dbReference>
<dbReference type="Gene3D" id="3.10.180.10">
    <property type="entry name" value="2,3-Dihydroxybiphenyl 1,2-Dioxygenase, domain 1"/>
    <property type="match status" value="1"/>
</dbReference>
<dbReference type="InterPro" id="IPR029068">
    <property type="entry name" value="Glyas_Bleomycin-R_OHBP_Dase"/>
</dbReference>
<name>A0ABX8S965_9GAMM</name>
<proteinExistence type="predicted"/>
<evidence type="ECO:0000313" key="1">
    <source>
        <dbReference type="EMBL" id="QXP44985.1"/>
    </source>
</evidence>
<sequence>MTIALTHIALHVEDVSACVDFYASYAGMQVIHERPCGHSSELSRSNNPVWLGKNRIVWLSEPGQESQFIIVLIPGGREHKQQMDDYSHLSQY</sequence>
<dbReference type="SUPFAM" id="SSF54593">
    <property type="entry name" value="Glyoxalase/Bleomycin resistance protein/Dihydroxybiphenyl dioxygenase"/>
    <property type="match status" value="1"/>
</dbReference>